<keyword evidence="5" id="KW-1185">Reference proteome</keyword>
<dbReference type="Gene3D" id="3.30.70.270">
    <property type="match status" value="1"/>
</dbReference>
<accession>A0A151LYA9</accession>
<dbReference type="GO" id="GO:0004523">
    <property type="term" value="F:RNA-DNA hybrid ribonuclease activity"/>
    <property type="evidence" value="ECO:0007669"/>
    <property type="project" value="UniProtKB-EC"/>
</dbReference>
<dbReference type="PROSITE" id="PS50878">
    <property type="entry name" value="RT_POL"/>
    <property type="match status" value="1"/>
</dbReference>
<organism evidence="4 5">
    <name type="scientific">Alligator mississippiensis</name>
    <name type="common">American alligator</name>
    <dbReference type="NCBI Taxonomy" id="8496"/>
    <lineage>
        <taxon>Eukaryota</taxon>
        <taxon>Metazoa</taxon>
        <taxon>Chordata</taxon>
        <taxon>Craniata</taxon>
        <taxon>Vertebrata</taxon>
        <taxon>Euteleostomi</taxon>
        <taxon>Archelosauria</taxon>
        <taxon>Archosauria</taxon>
        <taxon>Crocodylia</taxon>
        <taxon>Alligatoridae</taxon>
        <taxon>Alligatorinae</taxon>
        <taxon>Alligator</taxon>
    </lineage>
</organism>
<dbReference type="PANTHER" id="PTHR24559">
    <property type="entry name" value="TRANSPOSON TY3-I GAG-POL POLYPROTEIN"/>
    <property type="match status" value="1"/>
</dbReference>
<dbReference type="Pfam" id="PF00078">
    <property type="entry name" value="RVT_1"/>
    <property type="match status" value="1"/>
</dbReference>
<dbReference type="STRING" id="8496.A0A151LYA9"/>
<name>A0A151LYA9_ALLMI</name>
<dbReference type="Gene3D" id="3.10.10.10">
    <property type="entry name" value="HIV Type 1 Reverse Transcriptase, subunit A, domain 1"/>
    <property type="match status" value="1"/>
</dbReference>
<dbReference type="InterPro" id="IPR000477">
    <property type="entry name" value="RT_dom"/>
</dbReference>
<dbReference type="EC" id="3.1.26.4" evidence="2"/>
<gene>
    <name evidence="4" type="ORF">Y1Q_0017692</name>
</gene>
<dbReference type="CDD" id="cd01647">
    <property type="entry name" value="RT_LTR"/>
    <property type="match status" value="1"/>
</dbReference>
<dbReference type="InterPro" id="IPR043128">
    <property type="entry name" value="Rev_trsase/Diguanyl_cyclase"/>
</dbReference>
<feature type="domain" description="Reverse transcriptase" evidence="3">
    <location>
        <begin position="2"/>
        <end position="134"/>
    </location>
</feature>
<protein>
    <recommendedName>
        <fullName evidence="2">ribonuclease H</fullName>
        <ecNumber evidence="2">3.1.26.4</ecNumber>
    </recommendedName>
</protein>
<dbReference type="SUPFAM" id="SSF56672">
    <property type="entry name" value="DNA/RNA polymerases"/>
    <property type="match status" value="1"/>
</dbReference>
<dbReference type="AlphaFoldDB" id="A0A151LYA9"/>
<evidence type="ECO:0000256" key="2">
    <source>
        <dbReference type="ARBA" id="ARBA00012180"/>
    </source>
</evidence>
<comment type="similarity">
    <text evidence="1">Belongs to the beta type-B retroviral polymerase family. HERV class-II K(HML-2) pol subfamily.</text>
</comment>
<dbReference type="InterPro" id="IPR043502">
    <property type="entry name" value="DNA/RNA_pol_sf"/>
</dbReference>
<reference evidence="4 5" key="1">
    <citation type="journal article" date="2012" name="Genome Biol.">
        <title>Sequencing three crocodilian genomes to illuminate the evolution of archosaurs and amniotes.</title>
        <authorList>
            <person name="St John J.A."/>
            <person name="Braun E.L."/>
            <person name="Isberg S.R."/>
            <person name="Miles L.G."/>
            <person name="Chong A.Y."/>
            <person name="Gongora J."/>
            <person name="Dalzell P."/>
            <person name="Moran C."/>
            <person name="Bed'hom B."/>
            <person name="Abzhanov A."/>
            <person name="Burgess S.C."/>
            <person name="Cooksey A.M."/>
            <person name="Castoe T.A."/>
            <person name="Crawford N.G."/>
            <person name="Densmore L.D."/>
            <person name="Drew J.C."/>
            <person name="Edwards S.V."/>
            <person name="Faircloth B.C."/>
            <person name="Fujita M.K."/>
            <person name="Greenwold M.J."/>
            <person name="Hoffmann F.G."/>
            <person name="Howard J.M."/>
            <person name="Iguchi T."/>
            <person name="Janes D.E."/>
            <person name="Khan S.Y."/>
            <person name="Kohno S."/>
            <person name="de Koning A.J."/>
            <person name="Lance S.L."/>
            <person name="McCarthy F.M."/>
            <person name="McCormack J.E."/>
            <person name="Merchant M.E."/>
            <person name="Peterson D.G."/>
            <person name="Pollock D.D."/>
            <person name="Pourmand N."/>
            <person name="Raney B.J."/>
            <person name="Roessler K.A."/>
            <person name="Sanford J.R."/>
            <person name="Sawyer R.H."/>
            <person name="Schmidt C.J."/>
            <person name="Triplett E.W."/>
            <person name="Tuberville T.D."/>
            <person name="Venegas-Anaya M."/>
            <person name="Howard J.T."/>
            <person name="Jarvis E.D."/>
            <person name="Guillette L.J.Jr."/>
            <person name="Glenn T.C."/>
            <person name="Green R.E."/>
            <person name="Ray D.A."/>
        </authorList>
    </citation>
    <scope>NUCLEOTIDE SEQUENCE [LARGE SCALE GENOMIC DNA]</scope>
    <source>
        <strain evidence="4">KSC_2009_1</strain>
    </source>
</reference>
<dbReference type="EMBL" id="AKHW03007029">
    <property type="protein sequence ID" value="KYO17245.1"/>
    <property type="molecule type" value="Genomic_DNA"/>
</dbReference>
<dbReference type="InterPro" id="IPR053134">
    <property type="entry name" value="RNA-dir_DNA_polymerase"/>
</dbReference>
<dbReference type="PANTHER" id="PTHR24559:SF454">
    <property type="entry name" value="RIBONUCLEASE H"/>
    <property type="match status" value="1"/>
</dbReference>
<comment type="caution">
    <text evidence="4">The sequence shown here is derived from an EMBL/GenBank/DDBJ whole genome shotgun (WGS) entry which is preliminary data.</text>
</comment>
<dbReference type="Proteomes" id="UP000050525">
    <property type="component" value="Unassembled WGS sequence"/>
</dbReference>
<evidence type="ECO:0000313" key="4">
    <source>
        <dbReference type="EMBL" id="KYO17245.1"/>
    </source>
</evidence>
<sequence length="134" mass="15753">MLAYEVIRELQSEWYNLITVVPKRDQTMHLCIDFRKVNHMARFDVYPMSRVEDLEKIRGACFISTLDLSKGYWQIPMEEHAQEKVAFATPWGLYKFMHVPFGLHGAVATFQRLMDKVLSPYQDYEAAYIDDVVV</sequence>
<proteinExistence type="inferred from homology"/>
<evidence type="ECO:0000313" key="5">
    <source>
        <dbReference type="Proteomes" id="UP000050525"/>
    </source>
</evidence>
<evidence type="ECO:0000256" key="1">
    <source>
        <dbReference type="ARBA" id="ARBA00010879"/>
    </source>
</evidence>
<evidence type="ECO:0000259" key="3">
    <source>
        <dbReference type="PROSITE" id="PS50878"/>
    </source>
</evidence>